<protein>
    <submittedName>
        <fullName evidence="2">Uncharacterized protein</fullName>
    </submittedName>
</protein>
<keyword evidence="1" id="KW-1133">Transmembrane helix</keyword>
<evidence type="ECO:0000256" key="1">
    <source>
        <dbReference type="SAM" id="Phobius"/>
    </source>
</evidence>
<feature type="transmembrane region" description="Helical" evidence="1">
    <location>
        <begin position="39"/>
        <end position="59"/>
    </location>
</feature>
<keyword evidence="1" id="KW-0472">Membrane</keyword>
<keyword evidence="3" id="KW-1185">Reference proteome</keyword>
<accession>A0ABN8KHZ0</accession>
<evidence type="ECO:0000313" key="3">
    <source>
        <dbReference type="Proteomes" id="UP000838308"/>
    </source>
</evidence>
<feature type="transmembrane region" description="Helical" evidence="1">
    <location>
        <begin position="71"/>
        <end position="91"/>
    </location>
</feature>
<keyword evidence="1" id="KW-0812">Transmembrane</keyword>
<name>A0ABN8KHZ0_9BACI</name>
<dbReference type="RefSeq" id="WP_248733407.1">
    <property type="nucleotide sequence ID" value="NZ_CALBWS010000001.1"/>
</dbReference>
<dbReference type="Proteomes" id="UP000838308">
    <property type="component" value="Unassembled WGS sequence"/>
</dbReference>
<sequence>MNYFKFFIYQALLTIIGIANDILFRYYLNELPFLNNKFISASVEAPINLVILYFVFKLYDLLKTKLRYKILIHIVAFIFGAVALGLTGSIMDL</sequence>
<reference evidence="2" key="1">
    <citation type="submission" date="2022-04" db="EMBL/GenBank/DDBJ databases">
        <authorList>
            <person name="Criscuolo A."/>
        </authorList>
    </citation>
    <scope>NUCLEOTIDE SEQUENCE</scope>
    <source>
        <strain evidence="2">CIP111895</strain>
    </source>
</reference>
<evidence type="ECO:0000313" key="2">
    <source>
        <dbReference type="EMBL" id="CAH2713054.1"/>
    </source>
</evidence>
<proteinExistence type="predicted"/>
<organism evidence="2 3">
    <name type="scientific">Neobacillus rhizosphaerae</name>
    <dbReference type="NCBI Taxonomy" id="2880965"/>
    <lineage>
        <taxon>Bacteria</taxon>
        <taxon>Bacillati</taxon>
        <taxon>Bacillota</taxon>
        <taxon>Bacilli</taxon>
        <taxon>Bacillales</taxon>
        <taxon>Bacillaceae</taxon>
        <taxon>Neobacillus</taxon>
    </lineage>
</organism>
<dbReference type="EMBL" id="CALBWS010000001">
    <property type="protein sequence ID" value="CAH2713054.1"/>
    <property type="molecule type" value="Genomic_DNA"/>
</dbReference>
<gene>
    <name evidence="2" type="ORF">BACCIP111895_00187</name>
</gene>
<comment type="caution">
    <text evidence="2">The sequence shown here is derived from an EMBL/GenBank/DDBJ whole genome shotgun (WGS) entry which is preliminary data.</text>
</comment>
<feature type="transmembrane region" description="Helical" evidence="1">
    <location>
        <begin position="7"/>
        <end position="27"/>
    </location>
</feature>